<evidence type="ECO:0000256" key="7">
    <source>
        <dbReference type="ARBA" id="ARBA00023049"/>
    </source>
</evidence>
<dbReference type="SMART" id="SM01351">
    <property type="entry name" value="Aspzincin_M35"/>
    <property type="match status" value="1"/>
</dbReference>
<protein>
    <submittedName>
        <fullName evidence="10">Peptidyl-Lys metalloendopeptidase</fullName>
    </submittedName>
</protein>
<evidence type="ECO:0000256" key="4">
    <source>
        <dbReference type="ARBA" id="ARBA00022723"/>
    </source>
</evidence>
<evidence type="ECO:0000259" key="9">
    <source>
        <dbReference type="SMART" id="SM01351"/>
    </source>
</evidence>
<dbReference type="OrthoDB" id="412874at2759"/>
<proteinExistence type="inferred from homology"/>
<dbReference type="Proteomes" id="UP000059188">
    <property type="component" value="Unassembled WGS sequence"/>
</dbReference>
<dbReference type="STRING" id="1108050.A0A0B7FFQ0"/>
<dbReference type="AlphaFoldDB" id="A0A0B7FFQ0"/>
<evidence type="ECO:0000313" key="10">
    <source>
        <dbReference type="EMBL" id="CEL55724.1"/>
    </source>
</evidence>
<dbReference type="PANTHER" id="PTHR37016:SF3">
    <property type="entry name" value="NEUTRAL PROTEASE 2-RELATED"/>
    <property type="match status" value="1"/>
</dbReference>
<evidence type="ECO:0000256" key="1">
    <source>
        <dbReference type="ARBA" id="ARBA00001947"/>
    </source>
</evidence>
<keyword evidence="5" id="KW-0378">Hydrolase</keyword>
<dbReference type="GO" id="GO:0046872">
    <property type="term" value="F:metal ion binding"/>
    <property type="evidence" value="ECO:0007669"/>
    <property type="project" value="UniProtKB-KW"/>
</dbReference>
<dbReference type="Pfam" id="PF14521">
    <property type="entry name" value="Aspzincin_M35"/>
    <property type="match status" value="1"/>
</dbReference>
<evidence type="ECO:0000256" key="6">
    <source>
        <dbReference type="ARBA" id="ARBA00022833"/>
    </source>
</evidence>
<dbReference type="InterPro" id="IPR024079">
    <property type="entry name" value="MetalloPept_cat_dom_sf"/>
</dbReference>
<gene>
    <name evidence="10" type="ORF">RSOLAG1IB_01736</name>
</gene>
<evidence type="ECO:0000256" key="2">
    <source>
        <dbReference type="ARBA" id="ARBA00010279"/>
    </source>
</evidence>
<comment type="similarity">
    <text evidence="2">Belongs to the peptidase M35 family.</text>
</comment>
<dbReference type="Gene3D" id="2.60.40.2970">
    <property type="match status" value="1"/>
</dbReference>
<dbReference type="PANTHER" id="PTHR37016">
    <property type="match status" value="1"/>
</dbReference>
<dbReference type="Gene3D" id="3.40.390.10">
    <property type="entry name" value="Collagenase (Catalytic Domain)"/>
    <property type="match status" value="1"/>
</dbReference>
<feature type="signal peptide" evidence="8">
    <location>
        <begin position="1"/>
        <end position="17"/>
    </location>
</feature>
<evidence type="ECO:0000256" key="3">
    <source>
        <dbReference type="ARBA" id="ARBA00022670"/>
    </source>
</evidence>
<keyword evidence="3" id="KW-0645">Protease</keyword>
<comment type="cofactor">
    <cofactor evidence="1">
        <name>Zn(2+)</name>
        <dbReference type="ChEBI" id="CHEBI:29105"/>
    </cofactor>
</comment>
<evidence type="ECO:0000256" key="5">
    <source>
        <dbReference type="ARBA" id="ARBA00022801"/>
    </source>
</evidence>
<sequence length="399" mass="44026">MIFSVLAAGFWAASTLAAPTTFDSTSLVRRSENELGSLVLAVKSQDDVNDPDDLTVASTVINTGNTTLKILNDPNGPLSTWKTHTFEFYEVPAGGSRRRAMGSSAGIHAVRVKYNPDAAASLSNPNAYTTLKPGENKTVVHDLSGMYHFQTTGSYEVRVTANAEWFRVVKDDGSVGYVQAKIYDGPEATNWTAAHISESGTYASLRGLVTAGIPSHPLARRWEADAGLAKRIVYNNCSATQEKDILESVAGANDYISQSSQFLASSYYLGNPRYRTWFGPYEKNRWDTIGRHFSLLHGQPQRFRYDCSCAEEDTFAYVYPDQFGIVYLCGAFWRAPVVGRDSRAGTIIHEATHFTELIGTDDYAYGHEEAQKLAINFPSQAIMNADSHEYFAENDPEIL</sequence>
<keyword evidence="4" id="KW-0479">Metal-binding</keyword>
<dbReference type="InterPro" id="IPR050414">
    <property type="entry name" value="Fungal_M35_metalloproteases"/>
</dbReference>
<reference evidence="10 11" key="1">
    <citation type="submission" date="2014-11" db="EMBL/GenBank/DDBJ databases">
        <authorList>
            <person name="Wibberg Daniel"/>
        </authorList>
    </citation>
    <scope>NUCLEOTIDE SEQUENCE [LARGE SCALE GENOMIC DNA]</scope>
    <source>
        <strain evidence="10">Rhizoctonia solani AG1-IB 7/3/14</strain>
    </source>
</reference>
<keyword evidence="8" id="KW-0732">Signal</keyword>
<keyword evidence="7" id="KW-0482">Metalloprotease</keyword>
<feature type="chain" id="PRO_5002113933" evidence="8">
    <location>
        <begin position="18"/>
        <end position="399"/>
    </location>
</feature>
<dbReference type="SUPFAM" id="SSF55486">
    <property type="entry name" value="Metalloproteases ('zincins'), catalytic domain"/>
    <property type="match status" value="1"/>
</dbReference>
<keyword evidence="6" id="KW-0862">Zinc</keyword>
<accession>A0A0B7FFQ0</accession>
<keyword evidence="11" id="KW-1185">Reference proteome</keyword>
<dbReference type="GO" id="GO:0006508">
    <property type="term" value="P:proteolysis"/>
    <property type="evidence" value="ECO:0007669"/>
    <property type="project" value="UniProtKB-KW"/>
</dbReference>
<evidence type="ECO:0000256" key="8">
    <source>
        <dbReference type="SAM" id="SignalP"/>
    </source>
</evidence>
<name>A0A0B7FFQ0_THACB</name>
<dbReference type="GO" id="GO:0004222">
    <property type="term" value="F:metalloendopeptidase activity"/>
    <property type="evidence" value="ECO:0007669"/>
    <property type="project" value="InterPro"/>
</dbReference>
<evidence type="ECO:0000313" key="11">
    <source>
        <dbReference type="Proteomes" id="UP000059188"/>
    </source>
</evidence>
<dbReference type="EMBL" id="LN679101">
    <property type="protein sequence ID" value="CEL55724.1"/>
    <property type="molecule type" value="Genomic_DNA"/>
</dbReference>
<dbReference type="InterPro" id="IPR029463">
    <property type="entry name" value="Lys_MEP"/>
</dbReference>
<organism evidence="10 11">
    <name type="scientific">Thanatephorus cucumeris (strain AG1-IB / isolate 7/3/14)</name>
    <name type="common">Lettuce bottom rot fungus</name>
    <name type="synonym">Rhizoctonia solani</name>
    <dbReference type="NCBI Taxonomy" id="1108050"/>
    <lineage>
        <taxon>Eukaryota</taxon>
        <taxon>Fungi</taxon>
        <taxon>Dikarya</taxon>
        <taxon>Basidiomycota</taxon>
        <taxon>Agaricomycotina</taxon>
        <taxon>Agaricomycetes</taxon>
        <taxon>Cantharellales</taxon>
        <taxon>Ceratobasidiaceae</taxon>
        <taxon>Rhizoctonia</taxon>
        <taxon>Rhizoctonia solani AG-1</taxon>
    </lineage>
</organism>
<feature type="domain" description="Lysine-specific metallo-endopeptidase" evidence="9">
    <location>
        <begin position="267"/>
        <end position="393"/>
    </location>
</feature>